<dbReference type="EMBL" id="SNZR01000014">
    <property type="protein sequence ID" value="TDR88960.1"/>
    <property type="molecule type" value="Genomic_DNA"/>
</dbReference>
<evidence type="ECO:0000313" key="2">
    <source>
        <dbReference type="Proteomes" id="UP000295122"/>
    </source>
</evidence>
<reference evidence="1 2" key="1">
    <citation type="submission" date="2019-03" db="EMBL/GenBank/DDBJ databases">
        <title>Genomic Encyclopedia of Type Strains, Phase IV (KMG-IV): sequencing the most valuable type-strain genomes for metagenomic binning, comparative biology and taxonomic classification.</title>
        <authorList>
            <person name="Goeker M."/>
        </authorList>
    </citation>
    <scope>NUCLEOTIDE SEQUENCE [LARGE SCALE GENOMIC DNA]</scope>
    <source>
        <strain evidence="1 2">DSM 25903</strain>
    </source>
</reference>
<dbReference type="Proteomes" id="UP000295122">
    <property type="component" value="Unassembled WGS sequence"/>
</dbReference>
<evidence type="ECO:0000313" key="1">
    <source>
        <dbReference type="EMBL" id="TDR88960.1"/>
    </source>
</evidence>
<organism evidence="1 2">
    <name type="scientific">Enterovirga rhinocerotis</name>
    <dbReference type="NCBI Taxonomy" id="1339210"/>
    <lineage>
        <taxon>Bacteria</taxon>
        <taxon>Pseudomonadati</taxon>
        <taxon>Pseudomonadota</taxon>
        <taxon>Alphaproteobacteria</taxon>
        <taxon>Hyphomicrobiales</taxon>
        <taxon>Methylobacteriaceae</taxon>
        <taxon>Enterovirga</taxon>
    </lineage>
</organism>
<sequence>MINRRRGEVAAVIAGERYRLCLTLGGLAELEHGFGVEDLSALAARFASGRLAARDLVRLLGAGLRGGGHPISDEEVEAMPIAGSLAEIAAAVAALLDATFGGPGEGAPADPTLPA</sequence>
<dbReference type="RefSeq" id="WP_133772294.1">
    <property type="nucleotide sequence ID" value="NZ_SNZR01000014.1"/>
</dbReference>
<gene>
    <name evidence="1" type="ORF">EV668_3445</name>
</gene>
<dbReference type="OrthoDB" id="7206814at2"/>
<dbReference type="InterPro" id="IPR021791">
    <property type="entry name" value="Phage_TAC_11"/>
</dbReference>
<protein>
    <submittedName>
        <fullName evidence="1">Tail tube GTA-gp10-like protein</fullName>
    </submittedName>
</protein>
<keyword evidence="2" id="KW-1185">Reference proteome</keyword>
<comment type="caution">
    <text evidence="1">The sequence shown here is derived from an EMBL/GenBank/DDBJ whole genome shotgun (WGS) entry which is preliminary data.</text>
</comment>
<dbReference type="AlphaFoldDB" id="A0A4R7BTB4"/>
<name>A0A4R7BTB4_9HYPH</name>
<dbReference type="Pfam" id="PF11836">
    <property type="entry name" value="Phage_TAC_11"/>
    <property type="match status" value="1"/>
</dbReference>
<accession>A0A4R7BTB4</accession>
<proteinExistence type="predicted"/>